<evidence type="ECO:0000259" key="4">
    <source>
        <dbReference type="PROSITE" id="PS51278"/>
    </source>
</evidence>
<dbReference type="AlphaFoldDB" id="A0A0X3PXR5"/>
<keyword evidence="1" id="KW-0028">Amino-acid biosynthesis</keyword>
<dbReference type="Gene3D" id="3.40.50.620">
    <property type="entry name" value="HUPs"/>
    <property type="match status" value="1"/>
</dbReference>
<dbReference type="GO" id="GO:0006529">
    <property type="term" value="P:asparagine biosynthetic process"/>
    <property type="evidence" value="ECO:0007669"/>
    <property type="project" value="UniProtKB-KW"/>
</dbReference>
<sequence length="612" mass="67738">MCGIFFLAPAVVGTTEKPISKLKSIECRGPDLSNSVFIDFKSATETRGFAFCSVLSHQSAVPFPQPVWIKSSEDEREPLRCLLLWNGEVYRHQEDTEGPERTSDTELVANSIGNSGGGVEDLLSVFQDVTGPFAFVLIQPDQKRIFFGRDRFGRRSLVCKLAAGLTSLECLSSLVPFEESADEIDAQGDTDSQWFEVPASGIYTALLDDLGHFCLENWYPWSGKHLRYWEDCSFHKACQLPAGLLYSNPQVDRPFYDSVQEDHVSALLQLLSAAVKVRVGHSATTCHQCAPSVDCRHARIGVLFSGGLDSAVLAALADRYVPPDQPIDLITVAFEHLTGSPREGRGRKVSERETVNQQAEGFLSPQYASPACAPDRLTALSTFEELKRNAPHRLWHLVLVDVTLAELKVSRQRRIRCLLKPSPLTTLNENLAVAVWFAARGKGRLLTSTSEQEASAVTETPPYISPAKILLVGSGADEQLAGYSRHRTAFSRGGLEAVRRELELEMMRISERNLGRDDRMISDHGREARFPFLDEAVVQFLSTVPISDKANFSLPRGQGEKRLLRLAALRLGLSGAAALPKRAMQFGTRISKTEHTHTLHGADRTFFVDDLD</sequence>
<evidence type="ECO:0000256" key="1">
    <source>
        <dbReference type="ARBA" id="ARBA00022605"/>
    </source>
</evidence>
<dbReference type="PANTHER" id="PTHR45937">
    <property type="entry name" value="ASPARAGINE SYNTHETASE DOMAIN-CONTAINING PROTEIN 1"/>
    <property type="match status" value="1"/>
</dbReference>
<evidence type="ECO:0000256" key="3">
    <source>
        <dbReference type="ARBA" id="ARBA00022962"/>
    </source>
</evidence>
<dbReference type="Pfam" id="PF13537">
    <property type="entry name" value="GATase_7"/>
    <property type="match status" value="1"/>
</dbReference>
<dbReference type="SUPFAM" id="SSF56235">
    <property type="entry name" value="N-terminal nucleophile aminohydrolases (Ntn hydrolases)"/>
    <property type="match status" value="1"/>
</dbReference>
<reference evidence="5" key="1">
    <citation type="submission" date="2016-01" db="EMBL/GenBank/DDBJ databases">
        <title>Reference transcriptome for the parasite Schistocephalus solidus: insights into the molecular evolution of parasitism.</title>
        <authorList>
            <person name="Hebert F.O."/>
            <person name="Grambauer S."/>
            <person name="Barber I."/>
            <person name="Landry C.R."/>
            <person name="Aubin-Horth N."/>
        </authorList>
    </citation>
    <scope>NUCLEOTIDE SEQUENCE</scope>
</reference>
<dbReference type="PROSITE" id="PS51278">
    <property type="entry name" value="GATASE_TYPE_2"/>
    <property type="match status" value="1"/>
</dbReference>
<organism evidence="5">
    <name type="scientific">Schistocephalus solidus</name>
    <name type="common">Tapeworm</name>
    <dbReference type="NCBI Taxonomy" id="70667"/>
    <lineage>
        <taxon>Eukaryota</taxon>
        <taxon>Metazoa</taxon>
        <taxon>Spiralia</taxon>
        <taxon>Lophotrochozoa</taxon>
        <taxon>Platyhelminthes</taxon>
        <taxon>Cestoda</taxon>
        <taxon>Eucestoda</taxon>
        <taxon>Diphyllobothriidea</taxon>
        <taxon>Diphyllobothriidae</taxon>
        <taxon>Schistocephalus</taxon>
    </lineage>
</organism>
<dbReference type="InterPro" id="IPR029055">
    <property type="entry name" value="Ntn_hydrolases_N"/>
</dbReference>
<dbReference type="SUPFAM" id="SSF52402">
    <property type="entry name" value="Adenine nucleotide alpha hydrolases-like"/>
    <property type="match status" value="2"/>
</dbReference>
<dbReference type="EMBL" id="GEEE01011219">
    <property type="protein sequence ID" value="JAP52006.1"/>
    <property type="molecule type" value="Transcribed_RNA"/>
</dbReference>
<keyword evidence="3" id="KW-0315">Glutamine amidotransferase</keyword>
<dbReference type="GO" id="GO:0004066">
    <property type="term" value="F:asparagine synthase (glutamine-hydrolyzing) activity"/>
    <property type="evidence" value="ECO:0007669"/>
    <property type="project" value="InterPro"/>
</dbReference>
<keyword evidence="2" id="KW-0061">Asparagine biosynthesis</keyword>
<dbReference type="CDD" id="cd01991">
    <property type="entry name" value="Asn_synthase_B_C"/>
    <property type="match status" value="1"/>
</dbReference>
<dbReference type="InterPro" id="IPR017932">
    <property type="entry name" value="GATase_2_dom"/>
</dbReference>
<dbReference type="Pfam" id="PF00733">
    <property type="entry name" value="Asn_synthase"/>
    <property type="match status" value="2"/>
</dbReference>
<feature type="domain" description="Glutamine amidotransferase type-2" evidence="4">
    <location>
        <begin position="2"/>
        <end position="208"/>
    </location>
</feature>
<evidence type="ECO:0000256" key="2">
    <source>
        <dbReference type="ARBA" id="ARBA00022888"/>
    </source>
</evidence>
<accession>A0A0X3PXR5</accession>
<dbReference type="Gene3D" id="3.60.20.10">
    <property type="entry name" value="Glutamine Phosphoribosylpyrophosphate, subunit 1, domain 1"/>
    <property type="match status" value="1"/>
</dbReference>
<dbReference type="InterPro" id="IPR014729">
    <property type="entry name" value="Rossmann-like_a/b/a_fold"/>
</dbReference>
<proteinExistence type="predicted"/>
<protein>
    <recommendedName>
        <fullName evidence="4">Glutamine amidotransferase type-2 domain-containing protein</fullName>
    </recommendedName>
</protein>
<dbReference type="InterPro" id="IPR001962">
    <property type="entry name" value="Asn_synthase"/>
</dbReference>
<name>A0A0X3PXR5_SCHSO</name>
<dbReference type="PANTHER" id="PTHR45937:SF1">
    <property type="entry name" value="ASPARAGINE SYNTHETASE DOMAIN-CONTAINING PROTEIN 1"/>
    <property type="match status" value="1"/>
</dbReference>
<evidence type="ECO:0000313" key="5">
    <source>
        <dbReference type="EMBL" id="JAP52006.1"/>
    </source>
</evidence>
<gene>
    <name evidence="5" type="ORF">TR155854</name>
</gene>
<dbReference type="InterPro" id="IPR051857">
    <property type="entry name" value="Asn_synthetase_domain"/>
</dbReference>